<proteinExistence type="predicted"/>
<protein>
    <submittedName>
        <fullName evidence="3">DUF1707 domain-containing protein</fullName>
    </submittedName>
</protein>
<feature type="domain" description="DUF1707" evidence="2">
    <location>
        <begin position="7"/>
        <end position="59"/>
    </location>
</feature>
<keyword evidence="1" id="KW-0812">Transmembrane</keyword>
<evidence type="ECO:0000313" key="4">
    <source>
        <dbReference type="Proteomes" id="UP000774570"/>
    </source>
</evidence>
<sequence>MASQDDLRIGDAERDAVATALHDHFAQGRLDQAELDERLDAVLAAKTRRDLAAVVRDLPAPTGLPEPEPAPAGALFGPNPLFPGPGTHPAWQHYDRHMRRHLRHQMRHHHRRHGFFPAFPLMIALFVGLAVTAHIGAALLAVLIVGLAVWTVRAALVLTGRRGDRAPR</sequence>
<dbReference type="RefSeq" id="WP_220164729.1">
    <property type="nucleotide sequence ID" value="NZ_JAIBOA010000004.1"/>
</dbReference>
<comment type="caution">
    <text evidence="3">The sequence shown here is derived from an EMBL/GenBank/DDBJ whole genome shotgun (WGS) entry which is preliminary data.</text>
</comment>
<keyword evidence="1" id="KW-1133">Transmembrane helix</keyword>
<dbReference type="InterPro" id="IPR012551">
    <property type="entry name" value="DUF1707_SHOCT-like"/>
</dbReference>
<keyword evidence="1" id="KW-0472">Membrane</keyword>
<reference evidence="3 4" key="1">
    <citation type="submission" date="2021-07" db="EMBL/GenBank/DDBJ databases">
        <title>Actinomadura sp. PM05-2 isolated from lichen.</title>
        <authorList>
            <person name="Somphong A."/>
            <person name="Phongsopitanun W."/>
            <person name="Tanasupawat S."/>
            <person name="Peongsungnone V."/>
        </authorList>
    </citation>
    <scope>NUCLEOTIDE SEQUENCE [LARGE SCALE GENOMIC DNA]</scope>
    <source>
        <strain evidence="3 4">PM05-2</strain>
    </source>
</reference>
<keyword evidence="4" id="KW-1185">Reference proteome</keyword>
<feature type="transmembrane region" description="Helical" evidence="1">
    <location>
        <begin position="113"/>
        <end position="131"/>
    </location>
</feature>
<dbReference type="PANTHER" id="PTHR40763:SF5">
    <property type="entry name" value="MEMBRANE PROTEIN"/>
    <property type="match status" value="1"/>
</dbReference>
<organism evidence="3 4">
    <name type="scientific">Actinomadura parmotrematis</name>
    <dbReference type="NCBI Taxonomy" id="2864039"/>
    <lineage>
        <taxon>Bacteria</taxon>
        <taxon>Bacillati</taxon>
        <taxon>Actinomycetota</taxon>
        <taxon>Actinomycetes</taxon>
        <taxon>Streptosporangiales</taxon>
        <taxon>Thermomonosporaceae</taxon>
        <taxon>Actinomadura</taxon>
    </lineage>
</organism>
<evidence type="ECO:0000313" key="3">
    <source>
        <dbReference type="EMBL" id="MBW8482289.1"/>
    </source>
</evidence>
<dbReference type="PANTHER" id="PTHR40763">
    <property type="entry name" value="MEMBRANE PROTEIN-RELATED"/>
    <property type="match status" value="1"/>
</dbReference>
<gene>
    <name evidence="3" type="ORF">K1Y72_07945</name>
</gene>
<dbReference type="Pfam" id="PF08044">
    <property type="entry name" value="DUF1707"/>
    <property type="match status" value="1"/>
</dbReference>
<name>A0ABS7FRD7_9ACTN</name>
<dbReference type="EMBL" id="JAIBOA010000004">
    <property type="protein sequence ID" value="MBW8482289.1"/>
    <property type="molecule type" value="Genomic_DNA"/>
</dbReference>
<evidence type="ECO:0000256" key="1">
    <source>
        <dbReference type="SAM" id="Phobius"/>
    </source>
</evidence>
<accession>A0ABS7FRD7</accession>
<dbReference type="Proteomes" id="UP000774570">
    <property type="component" value="Unassembled WGS sequence"/>
</dbReference>
<feature type="transmembrane region" description="Helical" evidence="1">
    <location>
        <begin position="137"/>
        <end position="158"/>
    </location>
</feature>
<evidence type="ECO:0000259" key="2">
    <source>
        <dbReference type="Pfam" id="PF08044"/>
    </source>
</evidence>